<dbReference type="AlphaFoldDB" id="A0A9P4MZ44"/>
<dbReference type="CDD" id="cd00610">
    <property type="entry name" value="OAT_like"/>
    <property type="match status" value="1"/>
</dbReference>
<dbReference type="OrthoDB" id="5419315at2759"/>
<sequence length="467" mass="50377">MINGIGLLQNGYAKNATATAILHRRIPNEPPKCVASSGNYLGLVDGRQILDATGGAAVAAIGHGNARVKAAMMRQMDEVSYVHTSFFTTTASEELGRMLIDSTKGQMARAVIYSSGSEAMEASMKLARQYFLELSQPDRTKFIARKESYHGTTIGALSMGGHLARRKFFEPLLLGNITHVSACNEYRGPMEGESVREYVARLARELDDEFERLGPETVCAFVAEPVSGAALGCVPAVPGYFQAMKAVCDKHGALLIVDEVMCGMGRTGTMHAWEQEGIVPDIQTIGKGLGGGYQPVAGILIGHKVITAITNGTGAFAHGQTYQGHPVACAAAVEVLRIIQEHSLVDNVRRMGALLGRMLKQRLSTHDHVGDIRGKGLFWGIEFVLDKATKQPFPPAMHIANGITDKGLAAPYNISLYYGTGTVDGRCGDHILLAPPYNVTETDVKIIVNLTVRVIEDFFADDIQIDF</sequence>
<dbReference type="InterPro" id="IPR005814">
    <property type="entry name" value="Aminotrans_3"/>
</dbReference>
<dbReference type="GO" id="GO:0008483">
    <property type="term" value="F:transaminase activity"/>
    <property type="evidence" value="ECO:0007669"/>
    <property type="project" value="UniProtKB-KW"/>
</dbReference>
<dbReference type="InterPro" id="IPR015421">
    <property type="entry name" value="PyrdxlP-dep_Trfase_major"/>
</dbReference>
<dbReference type="NCBIfam" id="NF005685">
    <property type="entry name" value="PRK07483.1"/>
    <property type="match status" value="1"/>
</dbReference>
<accession>A0A9P4MZ44</accession>
<dbReference type="SUPFAM" id="SSF53383">
    <property type="entry name" value="PLP-dependent transferases"/>
    <property type="match status" value="1"/>
</dbReference>
<dbReference type="InterPro" id="IPR015422">
    <property type="entry name" value="PyrdxlP-dep_Trfase_small"/>
</dbReference>
<name>A0A9P4MZ44_9PLEO</name>
<dbReference type="GO" id="GO:0005829">
    <property type="term" value="C:cytosol"/>
    <property type="evidence" value="ECO:0007669"/>
    <property type="project" value="TreeGrafter"/>
</dbReference>
<evidence type="ECO:0000256" key="4">
    <source>
        <dbReference type="RuleBase" id="RU003560"/>
    </source>
</evidence>
<dbReference type="EMBL" id="ML993866">
    <property type="protein sequence ID" value="KAF2204908.1"/>
    <property type="molecule type" value="Genomic_DNA"/>
</dbReference>
<comment type="similarity">
    <text evidence="2 4">Belongs to the class-III pyridoxal-phosphate-dependent aminotransferase family.</text>
</comment>
<comment type="cofactor">
    <cofactor evidence="1">
        <name>pyridoxal 5'-phosphate</name>
        <dbReference type="ChEBI" id="CHEBI:597326"/>
    </cofactor>
</comment>
<evidence type="ECO:0000313" key="5">
    <source>
        <dbReference type="EMBL" id="KAF2204908.1"/>
    </source>
</evidence>
<dbReference type="Proteomes" id="UP000799536">
    <property type="component" value="Unassembled WGS sequence"/>
</dbReference>
<reference evidence="5" key="1">
    <citation type="journal article" date="2020" name="Stud. Mycol.">
        <title>101 Dothideomycetes genomes: a test case for predicting lifestyles and emergence of pathogens.</title>
        <authorList>
            <person name="Haridas S."/>
            <person name="Albert R."/>
            <person name="Binder M."/>
            <person name="Bloem J."/>
            <person name="Labutti K."/>
            <person name="Salamov A."/>
            <person name="Andreopoulos B."/>
            <person name="Baker S."/>
            <person name="Barry K."/>
            <person name="Bills G."/>
            <person name="Bluhm B."/>
            <person name="Cannon C."/>
            <person name="Castanera R."/>
            <person name="Culley D."/>
            <person name="Daum C."/>
            <person name="Ezra D."/>
            <person name="Gonzalez J."/>
            <person name="Henrissat B."/>
            <person name="Kuo A."/>
            <person name="Liang C."/>
            <person name="Lipzen A."/>
            <person name="Lutzoni F."/>
            <person name="Magnuson J."/>
            <person name="Mondo S."/>
            <person name="Nolan M."/>
            <person name="Ohm R."/>
            <person name="Pangilinan J."/>
            <person name="Park H.-J."/>
            <person name="Ramirez L."/>
            <person name="Alfaro M."/>
            <person name="Sun H."/>
            <person name="Tritt A."/>
            <person name="Yoshinaga Y."/>
            <person name="Zwiers L.-H."/>
            <person name="Turgeon B."/>
            <person name="Goodwin S."/>
            <person name="Spatafora J."/>
            <person name="Crous P."/>
            <person name="Grigoriev I."/>
        </authorList>
    </citation>
    <scope>NUCLEOTIDE SEQUENCE</scope>
    <source>
        <strain evidence="5">ATCC 74209</strain>
    </source>
</reference>
<dbReference type="GO" id="GO:0030170">
    <property type="term" value="F:pyridoxal phosphate binding"/>
    <property type="evidence" value="ECO:0007669"/>
    <property type="project" value="InterPro"/>
</dbReference>
<comment type="caution">
    <text evidence="5">The sequence shown here is derived from an EMBL/GenBank/DDBJ whole genome shotgun (WGS) entry which is preliminary data.</text>
</comment>
<evidence type="ECO:0000256" key="3">
    <source>
        <dbReference type="ARBA" id="ARBA00022898"/>
    </source>
</evidence>
<evidence type="ECO:0000256" key="2">
    <source>
        <dbReference type="ARBA" id="ARBA00008954"/>
    </source>
</evidence>
<dbReference type="PANTHER" id="PTHR43094">
    <property type="entry name" value="AMINOTRANSFERASE"/>
    <property type="match status" value="1"/>
</dbReference>
<dbReference type="PANTHER" id="PTHR43094:SF1">
    <property type="entry name" value="AMINOTRANSFERASE CLASS-III"/>
    <property type="match status" value="1"/>
</dbReference>
<dbReference type="Gene3D" id="3.40.640.10">
    <property type="entry name" value="Type I PLP-dependent aspartate aminotransferase-like (Major domain)"/>
    <property type="match status" value="1"/>
</dbReference>
<gene>
    <name evidence="5" type="ORF">GQ43DRAFT_446410</name>
</gene>
<evidence type="ECO:0000256" key="1">
    <source>
        <dbReference type="ARBA" id="ARBA00001933"/>
    </source>
</evidence>
<dbReference type="Gene3D" id="3.90.1150.10">
    <property type="entry name" value="Aspartate Aminotransferase, domain 1"/>
    <property type="match status" value="1"/>
</dbReference>
<protein>
    <submittedName>
        <fullName evidence="5">Aminotransferase</fullName>
    </submittedName>
</protein>
<keyword evidence="5" id="KW-0032">Aminotransferase</keyword>
<evidence type="ECO:0000313" key="6">
    <source>
        <dbReference type="Proteomes" id="UP000799536"/>
    </source>
</evidence>
<organism evidence="5 6">
    <name type="scientific">Delitschia confertaspora ATCC 74209</name>
    <dbReference type="NCBI Taxonomy" id="1513339"/>
    <lineage>
        <taxon>Eukaryota</taxon>
        <taxon>Fungi</taxon>
        <taxon>Dikarya</taxon>
        <taxon>Ascomycota</taxon>
        <taxon>Pezizomycotina</taxon>
        <taxon>Dothideomycetes</taxon>
        <taxon>Pleosporomycetidae</taxon>
        <taxon>Pleosporales</taxon>
        <taxon>Delitschiaceae</taxon>
        <taxon>Delitschia</taxon>
    </lineage>
</organism>
<proteinExistence type="inferred from homology"/>
<dbReference type="Pfam" id="PF00202">
    <property type="entry name" value="Aminotran_3"/>
    <property type="match status" value="1"/>
</dbReference>
<keyword evidence="3 4" id="KW-0663">Pyridoxal phosphate</keyword>
<keyword evidence="6" id="KW-1185">Reference proteome</keyword>
<dbReference type="FunFam" id="3.40.640.10:FF:000004">
    <property type="entry name" value="Acetylornithine aminotransferase"/>
    <property type="match status" value="1"/>
</dbReference>
<keyword evidence="5" id="KW-0808">Transferase</keyword>
<dbReference type="InterPro" id="IPR015424">
    <property type="entry name" value="PyrdxlP-dep_Trfase"/>
</dbReference>